<dbReference type="Proteomes" id="UP000321523">
    <property type="component" value="Unassembled WGS sequence"/>
</dbReference>
<comment type="caution">
    <text evidence="1">The sequence shown here is derived from an EMBL/GenBank/DDBJ whole genome shotgun (WGS) entry which is preliminary data.</text>
</comment>
<evidence type="ECO:0000313" key="1">
    <source>
        <dbReference type="EMBL" id="GEO43762.1"/>
    </source>
</evidence>
<dbReference type="Gene3D" id="3.40.50.2300">
    <property type="match status" value="1"/>
</dbReference>
<dbReference type="AlphaFoldDB" id="A0A512E4X7"/>
<dbReference type="SUPFAM" id="SSF52172">
    <property type="entry name" value="CheY-like"/>
    <property type="match status" value="1"/>
</dbReference>
<organism evidence="1 2">
    <name type="scientific">Skermanella aerolata</name>
    <dbReference type="NCBI Taxonomy" id="393310"/>
    <lineage>
        <taxon>Bacteria</taxon>
        <taxon>Pseudomonadati</taxon>
        <taxon>Pseudomonadota</taxon>
        <taxon>Alphaproteobacteria</taxon>
        <taxon>Rhodospirillales</taxon>
        <taxon>Azospirillaceae</taxon>
        <taxon>Skermanella</taxon>
    </lineage>
</organism>
<protein>
    <recommendedName>
        <fullName evidence="3">Response regulatory domain-containing protein</fullName>
    </recommendedName>
</protein>
<dbReference type="RefSeq" id="WP_147041420.1">
    <property type="nucleotide sequence ID" value="NZ_BJYZ01000220.1"/>
</dbReference>
<evidence type="ECO:0000313" key="2">
    <source>
        <dbReference type="Proteomes" id="UP000321523"/>
    </source>
</evidence>
<name>A0A512E4X7_9PROT</name>
<proteinExistence type="predicted"/>
<keyword evidence="2" id="KW-1185">Reference proteome</keyword>
<dbReference type="OrthoDB" id="7060229at2"/>
<sequence>MLESVGHTVTEMALSSADAMAFAQTGYPDPALISINLREGRGTGIDLARDLLEQYGVPSLFVSGQLSKARRNRDAALGYLGAYRRYWTVSRSPGT</sequence>
<dbReference type="EMBL" id="BJYZ01000220">
    <property type="protein sequence ID" value="GEO43762.1"/>
    <property type="molecule type" value="Genomic_DNA"/>
</dbReference>
<gene>
    <name evidence="1" type="ORF">SAE02_79100</name>
</gene>
<reference evidence="1 2" key="1">
    <citation type="submission" date="2019-07" db="EMBL/GenBank/DDBJ databases">
        <title>Whole genome shotgun sequence of Skermanella aerolata NBRC 106429.</title>
        <authorList>
            <person name="Hosoyama A."/>
            <person name="Uohara A."/>
            <person name="Ohji S."/>
            <person name="Ichikawa N."/>
        </authorList>
    </citation>
    <scope>NUCLEOTIDE SEQUENCE [LARGE SCALE GENOMIC DNA]</scope>
    <source>
        <strain evidence="1 2">NBRC 106429</strain>
    </source>
</reference>
<accession>A0A512E4X7</accession>
<dbReference type="InterPro" id="IPR011006">
    <property type="entry name" value="CheY-like_superfamily"/>
</dbReference>
<evidence type="ECO:0008006" key="3">
    <source>
        <dbReference type="Google" id="ProtNLM"/>
    </source>
</evidence>